<dbReference type="EMBL" id="JAFIRR010000070">
    <property type="protein sequence ID" value="MCO6416853.1"/>
    <property type="molecule type" value="Genomic_DNA"/>
</dbReference>
<organism evidence="2 3">
    <name type="scientific">Siccirubricoccus soli</name>
    <dbReference type="NCBI Taxonomy" id="2899147"/>
    <lineage>
        <taxon>Bacteria</taxon>
        <taxon>Pseudomonadati</taxon>
        <taxon>Pseudomonadota</taxon>
        <taxon>Alphaproteobacteria</taxon>
        <taxon>Acetobacterales</taxon>
        <taxon>Roseomonadaceae</taxon>
        <taxon>Siccirubricoccus</taxon>
    </lineage>
</organism>
<dbReference type="RefSeq" id="WP_252953482.1">
    <property type="nucleotide sequence ID" value="NZ_JAFIRR010000070.1"/>
</dbReference>
<name>A0ABT1D4K4_9PROT</name>
<gene>
    <name evidence="2" type="ORF">JYK14_11875</name>
</gene>
<comment type="caution">
    <text evidence="2">The sequence shown here is derived from an EMBL/GenBank/DDBJ whole genome shotgun (WGS) entry which is preliminary data.</text>
</comment>
<reference evidence="2 3" key="1">
    <citation type="submission" date="2021-12" db="EMBL/GenBank/DDBJ databases">
        <title>Siccirubricoccus leaddurans sp. nov., a high concentration Zn2+ tolerance bacterium.</title>
        <authorList>
            <person name="Cao Y."/>
        </authorList>
    </citation>
    <scope>NUCLEOTIDE SEQUENCE [LARGE SCALE GENOMIC DNA]</scope>
    <source>
        <strain evidence="2 3">KC 17139</strain>
    </source>
</reference>
<keyword evidence="3" id="KW-1185">Reference proteome</keyword>
<protein>
    <submittedName>
        <fullName evidence="2">Uncharacterized protein</fullName>
    </submittedName>
</protein>
<feature type="region of interest" description="Disordered" evidence="1">
    <location>
        <begin position="23"/>
        <end position="45"/>
    </location>
</feature>
<accession>A0ABT1D4K4</accession>
<evidence type="ECO:0000256" key="1">
    <source>
        <dbReference type="SAM" id="MobiDB-lite"/>
    </source>
</evidence>
<proteinExistence type="predicted"/>
<evidence type="ECO:0000313" key="2">
    <source>
        <dbReference type="EMBL" id="MCO6416853.1"/>
    </source>
</evidence>
<evidence type="ECO:0000313" key="3">
    <source>
        <dbReference type="Proteomes" id="UP001523392"/>
    </source>
</evidence>
<dbReference type="Proteomes" id="UP001523392">
    <property type="component" value="Unassembled WGS sequence"/>
</dbReference>
<sequence length="217" mass="24334">MSEALAYSTHYALDNMVRTQLKKWPQRPPGVEASPKQPGTWLRGRPGDPSVAAQPFLKLPGSNRLRTLPDGLWLHFSPSAIDPYVDILCIEACSSLQNLLDKRSRFAPSTSSLLAYCPVPWLLAPVQPNDAMPRWKLIRMLKAEPQTPLILPVRDVRVVFGLKSRHYDGFARSQIAQAHEFFCPMEALIAENSQDNPDMRALMSRATAAANFMRLPD</sequence>